<dbReference type="SMART" id="SM00976">
    <property type="entry name" value="Telo_bind"/>
    <property type="match status" value="1"/>
</dbReference>
<feature type="region of interest" description="Disordered" evidence="9">
    <location>
        <begin position="193"/>
        <end position="244"/>
    </location>
</feature>
<dbReference type="GO" id="GO:0010521">
    <property type="term" value="F:telomerase inhibitor activity"/>
    <property type="evidence" value="ECO:0007669"/>
    <property type="project" value="TreeGrafter"/>
</dbReference>
<evidence type="ECO:0000256" key="1">
    <source>
        <dbReference type="ARBA" id="ARBA00004123"/>
    </source>
</evidence>
<dbReference type="GO" id="GO:0016233">
    <property type="term" value="P:telomere capping"/>
    <property type="evidence" value="ECO:0007669"/>
    <property type="project" value="TreeGrafter"/>
</dbReference>
<feature type="compositionally biased region" description="Basic and acidic residues" evidence="9">
    <location>
        <begin position="193"/>
        <end position="212"/>
    </location>
</feature>
<feature type="compositionally biased region" description="Polar residues" evidence="9">
    <location>
        <begin position="312"/>
        <end position="329"/>
    </location>
</feature>
<feature type="compositionally biased region" description="Basic residues" evidence="9">
    <location>
        <begin position="517"/>
        <end position="535"/>
    </location>
</feature>
<dbReference type="Pfam" id="PF16686">
    <property type="entry name" value="POT1PC"/>
    <property type="match status" value="1"/>
</dbReference>
<evidence type="ECO:0000256" key="3">
    <source>
        <dbReference type="ARBA" id="ARBA00008442"/>
    </source>
</evidence>
<dbReference type="PANTHER" id="PTHR14513:SF0">
    <property type="entry name" value="PROTECTION OF TELOMERES PROTEIN 1"/>
    <property type="match status" value="1"/>
</dbReference>
<evidence type="ECO:0000256" key="6">
    <source>
        <dbReference type="ARBA" id="ARBA00022895"/>
    </source>
</evidence>
<feature type="region of interest" description="Disordered" evidence="9">
    <location>
        <begin position="302"/>
        <end position="329"/>
    </location>
</feature>
<dbReference type="CDD" id="cd04497">
    <property type="entry name" value="hPOT1_OB1_like"/>
    <property type="match status" value="1"/>
</dbReference>
<dbReference type="AlphaFoldDB" id="A0AAD9R6T3"/>
<keyword evidence="8" id="KW-0539">Nucleus</keyword>
<dbReference type="InterPro" id="IPR028389">
    <property type="entry name" value="POT1"/>
</dbReference>
<gene>
    <name evidence="11" type="ORF">P5673_000344</name>
</gene>
<sequence>MKNYRLLSSQPKLTRSAVDFWREGPYSFVKQKSNMAVRVGNGRYYKLFSGSSQLKRLFIDDISEPGMLEEEYIQGIVAKVFPAKESPRYEKLCKIVLSDDLEDAATSTQSAAVINVFLLGELADEGSEICEGDCVVLSQAVAECSPTEGHTFQLIAWREKSPVSLWIIGKNGMIRANTVGGVSSSSLRLNTGEKLKVSGMDPDKNVEEKSDSDFSEQTGDETHKQRSRGKKGRKFIRGSKGVTPSHVGRRVNNLVLLKEFHQSKNSNPSTEEVGEKVNSEGTVVNGIGSIAVETSTQAMKVTKTPTHDGKGQSLSVSIRNASPTPEQPSNVQCAHIELSPSGFSTRVWSDQSTLFSGQRKDSAQLISVDNDFPTSPASANPVSSQSTVESKQAGDNIQYMQGDPHRQLSEVSTLPMDDQDVLASPVTNRVLSTCSFQSHTSSKGLVYPQHYKLSSLVYTVIRHGAQFAPKLRLGQLNGSGSNTKAVDARLTPKSSVNGLIPKDYTPVESLMSCARGGVKRSPSHQHAHDPKRVRKSLSPEPSSSCQLSPSLDNTACNSALPTTKTSQTDVAYSVPPGYTTLVNLQPDTTVNIYGVVKLFKPAWKCRGTDMCSVLVLMDPTVSESCGLECVSFQPSVSRLPNVQKVGDIVRLHRIKITQYQGRLQGKSSRGFAAVVFDRDADLPVTAEMARVSSSTFTLTQGDIDTVESLKHWCERQPLLFPQTNFVTVAQINQDSYFELVCQVVGVAMHHTLDCVVLFVTDGTKPQHDFRACEGDDYGIVEAPDNYSTEEETALVPVFLYGSHAEVARLLAKKGEYIILHNVHSQVLKPGGSVSSVLDVMKPLLELCVHRGTAFGRGLTVLPTDSPEVKQLKRKQGLNGHC</sequence>
<reference evidence="11" key="2">
    <citation type="journal article" date="2023" name="Science">
        <title>Genomic signatures of disease resistance in endangered staghorn corals.</title>
        <authorList>
            <person name="Vollmer S.V."/>
            <person name="Selwyn J.D."/>
            <person name="Despard B.A."/>
            <person name="Roesel C.L."/>
        </authorList>
    </citation>
    <scope>NUCLEOTIDE SEQUENCE</scope>
    <source>
        <strain evidence="11">K2</strain>
    </source>
</reference>
<feature type="region of interest" description="Disordered" evidence="9">
    <location>
        <begin position="515"/>
        <end position="548"/>
    </location>
</feature>
<evidence type="ECO:0000256" key="8">
    <source>
        <dbReference type="ARBA" id="ARBA00023242"/>
    </source>
</evidence>
<proteinExistence type="inferred from homology"/>
<dbReference type="Gene3D" id="2.40.50.140">
    <property type="entry name" value="Nucleic acid-binding proteins"/>
    <property type="match status" value="2"/>
</dbReference>
<evidence type="ECO:0000313" key="12">
    <source>
        <dbReference type="Proteomes" id="UP001249851"/>
    </source>
</evidence>
<keyword evidence="5" id="KW-0158">Chromosome</keyword>
<keyword evidence="7" id="KW-0238">DNA-binding</keyword>
<evidence type="ECO:0000259" key="10">
    <source>
        <dbReference type="SMART" id="SM00976"/>
    </source>
</evidence>
<feature type="compositionally biased region" description="Basic residues" evidence="9">
    <location>
        <begin position="225"/>
        <end position="237"/>
    </location>
</feature>
<protein>
    <recommendedName>
        <fullName evidence="4">Protection of telomeres protein 1</fullName>
    </recommendedName>
</protein>
<evidence type="ECO:0000256" key="5">
    <source>
        <dbReference type="ARBA" id="ARBA00022454"/>
    </source>
</evidence>
<dbReference type="InterPro" id="IPR011564">
    <property type="entry name" value="Telomer_end-bd_POT1/Cdc13"/>
</dbReference>
<evidence type="ECO:0000313" key="11">
    <source>
        <dbReference type="EMBL" id="KAK2574207.1"/>
    </source>
</evidence>
<evidence type="ECO:0000256" key="4">
    <source>
        <dbReference type="ARBA" id="ARBA00015253"/>
    </source>
</evidence>
<dbReference type="EMBL" id="JARQWQ010000001">
    <property type="protein sequence ID" value="KAK2574207.1"/>
    <property type="molecule type" value="Genomic_DNA"/>
</dbReference>
<accession>A0AAD9R6T3</accession>
<name>A0AAD9R6T3_ACRCE</name>
<dbReference type="InterPro" id="IPR012340">
    <property type="entry name" value="NA-bd_OB-fold"/>
</dbReference>
<evidence type="ECO:0000256" key="2">
    <source>
        <dbReference type="ARBA" id="ARBA00004574"/>
    </source>
</evidence>
<comment type="caution">
    <text evidence="11">The sequence shown here is derived from an EMBL/GenBank/DDBJ whole genome shotgun (WGS) entry which is preliminary data.</text>
</comment>
<comment type="similarity">
    <text evidence="3">Belongs to the telombin family.</text>
</comment>
<comment type="subcellular location">
    <subcellularLocation>
        <location evidence="2">Chromosome</location>
        <location evidence="2">Telomere</location>
    </subcellularLocation>
    <subcellularLocation>
        <location evidence="1">Nucleus</location>
    </subcellularLocation>
</comment>
<dbReference type="Pfam" id="PF02765">
    <property type="entry name" value="POT1"/>
    <property type="match status" value="1"/>
</dbReference>
<dbReference type="GO" id="GO:0032210">
    <property type="term" value="P:regulation of telomere maintenance via telomerase"/>
    <property type="evidence" value="ECO:0007669"/>
    <property type="project" value="TreeGrafter"/>
</dbReference>
<organism evidence="11 12">
    <name type="scientific">Acropora cervicornis</name>
    <name type="common">Staghorn coral</name>
    <dbReference type="NCBI Taxonomy" id="6130"/>
    <lineage>
        <taxon>Eukaryota</taxon>
        <taxon>Metazoa</taxon>
        <taxon>Cnidaria</taxon>
        <taxon>Anthozoa</taxon>
        <taxon>Hexacorallia</taxon>
        <taxon>Scleractinia</taxon>
        <taxon>Astrocoeniina</taxon>
        <taxon>Acroporidae</taxon>
        <taxon>Acropora</taxon>
    </lineage>
</organism>
<keyword evidence="6" id="KW-0779">Telomere</keyword>
<dbReference type="GO" id="GO:0000783">
    <property type="term" value="C:nuclear telomere cap complex"/>
    <property type="evidence" value="ECO:0007669"/>
    <property type="project" value="TreeGrafter"/>
</dbReference>
<feature type="compositionally biased region" description="Polar residues" evidence="9">
    <location>
        <begin position="539"/>
        <end position="548"/>
    </location>
</feature>
<evidence type="ECO:0000256" key="7">
    <source>
        <dbReference type="ARBA" id="ARBA00023125"/>
    </source>
</evidence>
<dbReference type="GO" id="GO:0098505">
    <property type="term" value="F:G-rich strand telomeric DNA binding"/>
    <property type="evidence" value="ECO:0007669"/>
    <property type="project" value="TreeGrafter"/>
</dbReference>
<feature type="domain" description="Telomeric single stranded DNA binding POT1/Cdc13" evidence="10">
    <location>
        <begin position="578"/>
        <end position="714"/>
    </location>
</feature>
<dbReference type="InterPro" id="IPR032042">
    <property type="entry name" value="POT1PC"/>
</dbReference>
<dbReference type="Proteomes" id="UP001249851">
    <property type="component" value="Unassembled WGS sequence"/>
</dbReference>
<keyword evidence="12" id="KW-1185">Reference proteome</keyword>
<evidence type="ECO:0000256" key="9">
    <source>
        <dbReference type="SAM" id="MobiDB-lite"/>
    </source>
</evidence>
<dbReference type="SUPFAM" id="SSF50249">
    <property type="entry name" value="Nucleic acid-binding proteins"/>
    <property type="match status" value="2"/>
</dbReference>
<reference evidence="11" key="1">
    <citation type="journal article" date="2023" name="G3 (Bethesda)">
        <title>Whole genome assembly and annotation of the endangered Caribbean coral Acropora cervicornis.</title>
        <authorList>
            <person name="Selwyn J.D."/>
            <person name="Vollmer S.V."/>
        </authorList>
    </citation>
    <scope>NUCLEOTIDE SEQUENCE</scope>
    <source>
        <strain evidence="11">K2</strain>
    </source>
</reference>
<dbReference type="PANTHER" id="PTHR14513">
    <property type="entry name" value="PROTECTION OF TELOMERES 1"/>
    <property type="match status" value="1"/>
</dbReference>